<protein>
    <submittedName>
        <fullName evidence="1">Uncharacterized protein</fullName>
    </submittedName>
</protein>
<gene>
    <name evidence="1" type="ORF">BGC07_00290</name>
</gene>
<dbReference type="EMBL" id="MDTU01000001">
    <property type="protein sequence ID" value="ODN41705.1"/>
    <property type="molecule type" value="Genomic_DNA"/>
</dbReference>
<comment type="caution">
    <text evidence="1">The sequence shown here is derived from an EMBL/GenBank/DDBJ whole genome shotgun (WGS) entry which is preliminary data.</text>
</comment>
<sequence length="81" mass="9475">MQYWAASESWGNPIRNSSEHIKAVKGLRNWSSFIKNKEHEKNDSLLFHKLGGNKNHLTQKLTLFYKFYIVNASNRGVPIRE</sequence>
<evidence type="ECO:0000313" key="2">
    <source>
        <dbReference type="Proteomes" id="UP000094329"/>
    </source>
</evidence>
<accession>A0ABX3A2U9</accession>
<proteinExistence type="predicted"/>
<evidence type="ECO:0000313" key="1">
    <source>
        <dbReference type="EMBL" id="ODN41705.1"/>
    </source>
</evidence>
<name>A0ABX3A2U9_9GAMM</name>
<organism evidence="1 2">
    <name type="scientific">Piscirickettsia litoralis</name>
    <dbReference type="NCBI Taxonomy" id="1891921"/>
    <lineage>
        <taxon>Bacteria</taxon>
        <taxon>Pseudomonadati</taxon>
        <taxon>Pseudomonadota</taxon>
        <taxon>Gammaproteobacteria</taxon>
        <taxon>Thiotrichales</taxon>
        <taxon>Piscirickettsiaceae</taxon>
        <taxon>Piscirickettsia</taxon>
    </lineage>
</organism>
<reference evidence="1 2" key="1">
    <citation type="submission" date="2016-08" db="EMBL/GenBank/DDBJ databases">
        <title>Draft genome sequence of Candidatus Piscirickettsia litoralis, from seawater.</title>
        <authorList>
            <person name="Wan X."/>
            <person name="Lee A.J."/>
            <person name="Hou S."/>
            <person name="Donachie S.P."/>
        </authorList>
    </citation>
    <scope>NUCLEOTIDE SEQUENCE [LARGE SCALE GENOMIC DNA]</scope>
    <source>
        <strain evidence="1 2">Y2</strain>
    </source>
</reference>
<keyword evidence="2" id="KW-1185">Reference proteome</keyword>
<dbReference type="Proteomes" id="UP000094329">
    <property type="component" value="Unassembled WGS sequence"/>
</dbReference>